<keyword evidence="9" id="KW-0812">Transmembrane</keyword>
<evidence type="ECO:0000256" key="1">
    <source>
        <dbReference type="ARBA" id="ARBA00001936"/>
    </source>
</evidence>
<dbReference type="PANTHER" id="PTHR15822:SF4">
    <property type="entry name" value="TYROSYL-DNA PHOSPHODIESTERASE 2"/>
    <property type="match status" value="1"/>
</dbReference>
<accession>A0A1T4NSF6</accession>
<keyword evidence="3" id="KW-0540">Nuclease</keyword>
<dbReference type="Gene3D" id="3.60.10.10">
    <property type="entry name" value="Endonuclease/exonuclease/phosphatase"/>
    <property type="match status" value="1"/>
</dbReference>
<keyword evidence="5" id="KW-0227">DNA damage</keyword>
<dbReference type="GO" id="GO:0006281">
    <property type="term" value="P:DNA repair"/>
    <property type="evidence" value="ECO:0007669"/>
    <property type="project" value="UniProtKB-KW"/>
</dbReference>
<evidence type="ECO:0000256" key="5">
    <source>
        <dbReference type="ARBA" id="ARBA00022763"/>
    </source>
</evidence>
<keyword evidence="6 11" id="KW-0378">Hydrolase</keyword>
<dbReference type="EMBL" id="FUXE01000012">
    <property type="protein sequence ID" value="SJZ81986.1"/>
    <property type="molecule type" value="Genomic_DNA"/>
</dbReference>
<proteinExistence type="predicted"/>
<dbReference type="PANTHER" id="PTHR15822">
    <property type="entry name" value="TRAF AND TNF RECEPTOR-ASSOCIATED PROTEIN"/>
    <property type="match status" value="1"/>
</dbReference>
<dbReference type="SUPFAM" id="SSF56219">
    <property type="entry name" value="DNase I-like"/>
    <property type="match status" value="1"/>
</dbReference>
<dbReference type="STRING" id="29524.SAMN02745171_01202"/>
<dbReference type="InterPro" id="IPR051547">
    <property type="entry name" value="TDP2-like"/>
</dbReference>
<reference evidence="12" key="1">
    <citation type="submission" date="2017-02" db="EMBL/GenBank/DDBJ databases">
        <authorList>
            <person name="Varghese N."/>
            <person name="Submissions S."/>
        </authorList>
    </citation>
    <scope>NUCLEOTIDE SEQUENCE [LARGE SCALE GENOMIC DNA]</scope>
    <source>
        <strain evidence="12">ATCC 51356</strain>
    </source>
</reference>
<dbReference type="InterPro" id="IPR036691">
    <property type="entry name" value="Endo/exonu/phosph_ase_sf"/>
</dbReference>
<evidence type="ECO:0000256" key="6">
    <source>
        <dbReference type="ARBA" id="ARBA00022801"/>
    </source>
</evidence>
<evidence type="ECO:0000256" key="7">
    <source>
        <dbReference type="ARBA" id="ARBA00022842"/>
    </source>
</evidence>
<dbReference type="RefSeq" id="WP_078737117.1">
    <property type="nucleotide sequence ID" value="NZ_FUXE01000012.1"/>
</dbReference>
<keyword evidence="12" id="KW-1185">Reference proteome</keyword>
<evidence type="ECO:0000259" key="10">
    <source>
        <dbReference type="Pfam" id="PF03372"/>
    </source>
</evidence>
<feature type="domain" description="Endonuclease/exonuclease/phosphatase" evidence="10">
    <location>
        <begin position="128"/>
        <end position="375"/>
    </location>
</feature>
<dbReference type="InterPro" id="IPR005135">
    <property type="entry name" value="Endo/exonuclease/phosphatase"/>
</dbReference>
<dbReference type="CDD" id="cd09084">
    <property type="entry name" value="EEP-2"/>
    <property type="match status" value="1"/>
</dbReference>
<dbReference type="GO" id="GO:0004527">
    <property type="term" value="F:exonuclease activity"/>
    <property type="evidence" value="ECO:0007669"/>
    <property type="project" value="UniProtKB-KW"/>
</dbReference>
<dbReference type="Proteomes" id="UP000190121">
    <property type="component" value="Unassembled WGS sequence"/>
</dbReference>
<evidence type="ECO:0000313" key="11">
    <source>
        <dbReference type="EMBL" id="SJZ81986.1"/>
    </source>
</evidence>
<organism evidence="11 12">
    <name type="scientific">Porphyromonas circumdentaria</name>
    <dbReference type="NCBI Taxonomy" id="29524"/>
    <lineage>
        <taxon>Bacteria</taxon>
        <taxon>Pseudomonadati</taxon>
        <taxon>Bacteroidota</taxon>
        <taxon>Bacteroidia</taxon>
        <taxon>Bacteroidales</taxon>
        <taxon>Porphyromonadaceae</taxon>
        <taxon>Porphyromonas</taxon>
    </lineage>
</organism>
<keyword evidence="8" id="KW-0234">DNA repair</keyword>
<evidence type="ECO:0000256" key="4">
    <source>
        <dbReference type="ARBA" id="ARBA00022723"/>
    </source>
</evidence>
<evidence type="ECO:0000256" key="3">
    <source>
        <dbReference type="ARBA" id="ARBA00022722"/>
    </source>
</evidence>
<comment type="cofactor">
    <cofactor evidence="1">
        <name>Mn(2+)</name>
        <dbReference type="ChEBI" id="CHEBI:29035"/>
    </cofactor>
</comment>
<gene>
    <name evidence="11" type="ORF">SAMN02745171_01202</name>
</gene>
<evidence type="ECO:0000256" key="8">
    <source>
        <dbReference type="ARBA" id="ARBA00023204"/>
    </source>
</evidence>
<sequence length="386" mass="44546">MDKNPMSVLRRGNSRKGKKRAPVWNFFYTLFHSISWMLNLFISALYLLALLSMFLSPEQLFFPAFLGMGFPFLLLGICFFLLYRLIKRQWKGFFFNLFFLIVTWGGITTYMPLHCKESEVPQEAIKVLSLNCHGFGFIKHTEQEPNPTLRYLKESKADIICLQEAYTSGKKSPYVSMRHIAKYLPEYPYVILRFAQKDRGTSLMLLSKFPVKDTRLLPLDSRFNGGVVYTLDVKGKEVQLYNLHLESFYLTNKDANEYMTLAKEGDPIRLKDRVKAKFTPAFKRRAAQADAIAIDCAQSKTPYVIVCGDFNDTPISYARSRIASELVDAYTHTGCGWGISFRFKRFGVRIDHILHSEQIESYNCHIDQQASISDHKPISCFMVLKD</sequence>
<keyword evidence="9" id="KW-1133">Transmembrane helix</keyword>
<protein>
    <submittedName>
        <fullName evidence="11">Metal-dependent hydrolase, endonuclease/exonuclease/phosphatase family</fullName>
    </submittedName>
</protein>
<evidence type="ECO:0000256" key="2">
    <source>
        <dbReference type="ARBA" id="ARBA00001946"/>
    </source>
</evidence>
<keyword evidence="11" id="KW-0255">Endonuclease</keyword>
<keyword evidence="4" id="KW-0479">Metal-binding</keyword>
<comment type="cofactor">
    <cofactor evidence="2">
        <name>Mg(2+)</name>
        <dbReference type="ChEBI" id="CHEBI:18420"/>
    </cofactor>
</comment>
<keyword evidence="11" id="KW-0269">Exonuclease</keyword>
<dbReference type="GO" id="GO:0004519">
    <property type="term" value="F:endonuclease activity"/>
    <property type="evidence" value="ECO:0007669"/>
    <property type="project" value="UniProtKB-KW"/>
</dbReference>
<feature type="transmembrane region" description="Helical" evidence="9">
    <location>
        <begin position="94"/>
        <end position="113"/>
    </location>
</feature>
<dbReference type="Pfam" id="PF03372">
    <property type="entry name" value="Exo_endo_phos"/>
    <property type="match status" value="1"/>
</dbReference>
<dbReference type="OrthoDB" id="635146at2"/>
<dbReference type="AlphaFoldDB" id="A0A1T4NSF6"/>
<name>A0A1T4NSF6_9PORP</name>
<dbReference type="GO" id="GO:0046872">
    <property type="term" value="F:metal ion binding"/>
    <property type="evidence" value="ECO:0007669"/>
    <property type="project" value="UniProtKB-KW"/>
</dbReference>
<keyword evidence="7" id="KW-0460">Magnesium</keyword>
<feature type="transmembrane region" description="Helical" evidence="9">
    <location>
        <begin position="21"/>
        <end position="48"/>
    </location>
</feature>
<feature type="transmembrane region" description="Helical" evidence="9">
    <location>
        <begin position="60"/>
        <end position="82"/>
    </location>
</feature>
<evidence type="ECO:0000313" key="12">
    <source>
        <dbReference type="Proteomes" id="UP000190121"/>
    </source>
</evidence>
<keyword evidence="9" id="KW-0472">Membrane</keyword>
<evidence type="ECO:0000256" key="9">
    <source>
        <dbReference type="SAM" id="Phobius"/>
    </source>
</evidence>